<dbReference type="PANTHER" id="PTHR21240:SF28">
    <property type="entry name" value="ISO-OROTATE DECARBOXYLASE (EUROFUNG)"/>
    <property type="match status" value="1"/>
</dbReference>
<sequence length="311" mass="33767">MTTHQRIDTHLHVVPPAYAAWLASRGINAGGRAIPEWTVPAALELMDGAGIATGILSVSTPGAHLGDDGEAREKAREVNEFAAHVVRGAPDRFGFFATLTLPDVEGAIAEGRHAFDVLGADGVVLLANVRGTYLGDPAWEPLMAELNARRAVVFIHPSSLPCPPVPGIAPFVADFLLDTTRAAINLARVGTFERYPDLKIILSHAGGFVPFAAERMARACADDGEDMAQGCARLKRFYFDLALSSSPYALPSLLAFAEPTHITFGSDWPFAPKQRSWHFARLLDEFALTPEQRHAIDRGNAERLFPRLKRL</sequence>
<gene>
    <name evidence="3" type="ORF">ACFSF0_02560</name>
</gene>
<accession>A0ABW4KQK6</accession>
<protein>
    <submittedName>
        <fullName evidence="3">Amidohydrolase family protein</fullName>
    </submittedName>
</protein>
<evidence type="ECO:0000313" key="4">
    <source>
        <dbReference type="Proteomes" id="UP001597304"/>
    </source>
</evidence>
<dbReference type="InterPro" id="IPR006680">
    <property type="entry name" value="Amidohydro-rel"/>
</dbReference>
<reference evidence="4" key="1">
    <citation type="journal article" date="2019" name="Int. J. Syst. Evol. Microbiol.">
        <title>The Global Catalogue of Microorganisms (GCM) 10K type strain sequencing project: providing services to taxonomists for standard genome sequencing and annotation.</title>
        <authorList>
            <consortium name="The Broad Institute Genomics Platform"/>
            <consortium name="The Broad Institute Genome Sequencing Center for Infectious Disease"/>
            <person name="Wu L."/>
            <person name="Ma J."/>
        </authorList>
    </citation>
    <scope>NUCLEOTIDE SEQUENCE [LARGE SCALE GENOMIC DNA]</scope>
    <source>
        <strain evidence="4">LMG 29247</strain>
    </source>
</reference>
<keyword evidence="4" id="KW-1185">Reference proteome</keyword>
<evidence type="ECO:0000259" key="2">
    <source>
        <dbReference type="Pfam" id="PF04909"/>
    </source>
</evidence>
<organism evidence="3 4">
    <name type="scientific">Ottowia flava</name>
    <dbReference type="NCBI Taxonomy" id="2675430"/>
    <lineage>
        <taxon>Bacteria</taxon>
        <taxon>Pseudomonadati</taxon>
        <taxon>Pseudomonadota</taxon>
        <taxon>Betaproteobacteria</taxon>
        <taxon>Burkholderiales</taxon>
        <taxon>Comamonadaceae</taxon>
        <taxon>Ottowia</taxon>
    </lineage>
</organism>
<dbReference type="Pfam" id="PF04909">
    <property type="entry name" value="Amidohydro_2"/>
    <property type="match status" value="1"/>
</dbReference>
<dbReference type="RefSeq" id="WP_147913278.1">
    <property type="nucleotide sequence ID" value="NZ_JBHUEJ010000007.1"/>
</dbReference>
<proteinExistence type="predicted"/>
<evidence type="ECO:0000256" key="1">
    <source>
        <dbReference type="ARBA" id="ARBA00023239"/>
    </source>
</evidence>
<comment type="caution">
    <text evidence="3">The sequence shown here is derived from an EMBL/GenBank/DDBJ whole genome shotgun (WGS) entry which is preliminary data.</text>
</comment>
<dbReference type="InterPro" id="IPR032465">
    <property type="entry name" value="ACMSD"/>
</dbReference>
<dbReference type="EMBL" id="JBHUEJ010000007">
    <property type="protein sequence ID" value="MFD1709476.1"/>
    <property type="molecule type" value="Genomic_DNA"/>
</dbReference>
<feature type="domain" description="Amidohydrolase-related" evidence="2">
    <location>
        <begin position="7"/>
        <end position="306"/>
    </location>
</feature>
<dbReference type="PANTHER" id="PTHR21240">
    <property type="entry name" value="2-AMINO-3-CARBOXYLMUCONATE-6-SEMIALDEHYDE DECARBOXYLASE"/>
    <property type="match status" value="1"/>
</dbReference>
<name>A0ABW4KQK6_9BURK</name>
<keyword evidence="1" id="KW-0456">Lyase</keyword>
<dbReference type="SUPFAM" id="SSF51556">
    <property type="entry name" value="Metallo-dependent hydrolases"/>
    <property type="match status" value="1"/>
</dbReference>
<dbReference type="InterPro" id="IPR032466">
    <property type="entry name" value="Metal_Hydrolase"/>
</dbReference>
<evidence type="ECO:0000313" key="3">
    <source>
        <dbReference type="EMBL" id="MFD1709476.1"/>
    </source>
</evidence>
<dbReference type="CDD" id="cd01292">
    <property type="entry name" value="metallo-dependent_hydrolases"/>
    <property type="match status" value="1"/>
</dbReference>
<dbReference type="Proteomes" id="UP001597304">
    <property type="component" value="Unassembled WGS sequence"/>
</dbReference>
<dbReference type="Gene3D" id="3.20.20.140">
    <property type="entry name" value="Metal-dependent hydrolases"/>
    <property type="match status" value="1"/>
</dbReference>